<protein>
    <recommendedName>
        <fullName evidence="3">DUF1552 domain-containing protein</fullName>
    </recommendedName>
</protein>
<keyword evidence="1" id="KW-0175">Coiled coil</keyword>
<evidence type="ECO:0008006" key="3">
    <source>
        <dbReference type="Google" id="ProtNLM"/>
    </source>
</evidence>
<organism evidence="2">
    <name type="scientific">marine metagenome</name>
    <dbReference type="NCBI Taxonomy" id="408172"/>
    <lineage>
        <taxon>unclassified sequences</taxon>
        <taxon>metagenomes</taxon>
        <taxon>ecological metagenomes</taxon>
    </lineage>
</organism>
<name>A0A382UG21_9ZZZZ</name>
<feature type="non-terminal residue" evidence="2">
    <location>
        <position position="1"/>
    </location>
</feature>
<evidence type="ECO:0000313" key="2">
    <source>
        <dbReference type="EMBL" id="SVD33209.1"/>
    </source>
</evidence>
<feature type="coiled-coil region" evidence="1">
    <location>
        <begin position="234"/>
        <end position="261"/>
    </location>
</feature>
<sequence length="293" mass="32376">SVALPFLDAMVPAGRHWKKTFAEIDKTRLIAIEIVHGSAGCTEWGATQNLWSPAEEGRDFDLSPSVLKPLEPFQDYLTIVSNTDMRNADAFSAPEIGGDHFRSSAVFLTQAHPKQTEGSDVLVGMSLDQMFANRFGQDTPIPSMQFCIENVDQAGGCSYGYACVYTDTISWASPTEPLPMIRDPRVAFDMLFGAGGTPKARAERRRANSSILDWVAGEVGEITRALGPEDRVRLESYLENVRELERRIQKIEAQNSSGETRELPEAPAGVPDSFSEHVKLMFDLQALAFQNDM</sequence>
<evidence type="ECO:0000256" key="1">
    <source>
        <dbReference type="SAM" id="Coils"/>
    </source>
</evidence>
<dbReference type="Pfam" id="PF07586">
    <property type="entry name" value="HXXSHH"/>
    <property type="match status" value="1"/>
</dbReference>
<dbReference type="GO" id="GO:0016163">
    <property type="term" value="F:nitrogenase activity"/>
    <property type="evidence" value="ECO:0007669"/>
    <property type="project" value="InterPro"/>
</dbReference>
<reference evidence="2" key="1">
    <citation type="submission" date="2018-05" db="EMBL/GenBank/DDBJ databases">
        <authorList>
            <person name="Lanie J.A."/>
            <person name="Ng W.-L."/>
            <person name="Kazmierczak K.M."/>
            <person name="Andrzejewski T.M."/>
            <person name="Davidsen T.M."/>
            <person name="Wayne K.J."/>
            <person name="Tettelin H."/>
            <person name="Glass J.I."/>
            <person name="Rusch D."/>
            <person name="Podicherti R."/>
            <person name="Tsui H.-C.T."/>
            <person name="Winkler M.E."/>
        </authorList>
    </citation>
    <scope>NUCLEOTIDE SEQUENCE</scope>
</reference>
<dbReference type="InterPro" id="IPR011447">
    <property type="entry name" value="DUF1552"/>
</dbReference>
<dbReference type="AlphaFoldDB" id="A0A382UG21"/>
<proteinExistence type="predicted"/>
<dbReference type="EMBL" id="UINC01143976">
    <property type="protein sequence ID" value="SVD33209.1"/>
    <property type="molecule type" value="Genomic_DNA"/>
</dbReference>
<gene>
    <name evidence="2" type="ORF">METZ01_LOCUS386063</name>
</gene>
<dbReference type="PROSITE" id="PS00699">
    <property type="entry name" value="NITROGENASE_1_1"/>
    <property type="match status" value="1"/>
</dbReference>
<feature type="non-terminal residue" evidence="2">
    <location>
        <position position="293"/>
    </location>
</feature>
<dbReference type="InterPro" id="IPR000318">
    <property type="entry name" value="Nase_comp1_CS"/>
</dbReference>
<accession>A0A382UG21</accession>